<evidence type="ECO:0000256" key="5">
    <source>
        <dbReference type="ARBA" id="ARBA00023242"/>
    </source>
</evidence>
<dbReference type="PANTHER" id="PTHR31221:SF360">
    <property type="entry name" value="WRKY DOMAIN-CONTAINING PROTEIN"/>
    <property type="match status" value="1"/>
</dbReference>
<keyword evidence="2" id="KW-0805">Transcription regulation</keyword>
<keyword evidence="9" id="KW-1185">Reference proteome</keyword>
<evidence type="ECO:0000256" key="1">
    <source>
        <dbReference type="ARBA" id="ARBA00004123"/>
    </source>
</evidence>
<evidence type="ECO:0000256" key="2">
    <source>
        <dbReference type="ARBA" id="ARBA00023015"/>
    </source>
</evidence>
<dbReference type="STRING" id="3880.A0A072UHA0"/>
<dbReference type="InterPro" id="IPR003657">
    <property type="entry name" value="WRKY_dom"/>
</dbReference>
<dbReference type="AlphaFoldDB" id="A0A072UHA0"/>
<keyword evidence="3" id="KW-0238">DNA-binding</keyword>
<dbReference type="GO" id="GO:0003700">
    <property type="term" value="F:DNA-binding transcription factor activity"/>
    <property type="evidence" value="ECO:0000318"/>
    <property type="project" value="GO_Central"/>
</dbReference>
<dbReference type="GO" id="GO:0006355">
    <property type="term" value="P:regulation of DNA-templated transcription"/>
    <property type="evidence" value="ECO:0000318"/>
    <property type="project" value="GO_Central"/>
</dbReference>
<dbReference type="HOGENOM" id="CLU_2064971_0_0_1"/>
<comment type="subcellular location">
    <subcellularLocation>
        <location evidence="1">Nucleus</location>
    </subcellularLocation>
</comment>
<gene>
    <name evidence="7" type="ordered locus">MTR_4g021780</name>
</gene>
<dbReference type="GO" id="GO:0005634">
    <property type="term" value="C:nucleus"/>
    <property type="evidence" value="ECO:0000318"/>
    <property type="project" value="GO_Central"/>
</dbReference>
<accession>A0A072UHA0</accession>
<organism evidence="7 9">
    <name type="scientific">Medicago truncatula</name>
    <name type="common">Barrel medic</name>
    <name type="synonym">Medicago tribuloides</name>
    <dbReference type="NCBI Taxonomy" id="3880"/>
    <lineage>
        <taxon>Eukaryota</taxon>
        <taxon>Viridiplantae</taxon>
        <taxon>Streptophyta</taxon>
        <taxon>Embryophyta</taxon>
        <taxon>Tracheophyta</taxon>
        <taxon>Spermatophyta</taxon>
        <taxon>Magnoliopsida</taxon>
        <taxon>eudicotyledons</taxon>
        <taxon>Gunneridae</taxon>
        <taxon>Pentapetalae</taxon>
        <taxon>rosids</taxon>
        <taxon>fabids</taxon>
        <taxon>Fabales</taxon>
        <taxon>Fabaceae</taxon>
        <taxon>Papilionoideae</taxon>
        <taxon>50 kb inversion clade</taxon>
        <taxon>NPAAA clade</taxon>
        <taxon>Hologalegina</taxon>
        <taxon>IRL clade</taxon>
        <taxon>Trifolieae</taxon>
        <taxon>Medicago</taxon>
    </lineage>
</organism>
<dbReference type="Pfam" id="PF03106">
    <property type="entry name" value="WRKY"/>
    <property type="match status" value="1"/>
</dbReference>
<evidence type="ECO:0000313" key="7">
    <source>
        <dbReference type="EMBL" id="KEH29057.1"/>
    </source>
</evidence>
<dbReference type="SMART" id="SM00774">
    <property type="entry name" value="WRKY"/>
    <property type="match status" value="1"/>
</dbReference>
<evidence type="ECO:0000259" key="6">
    <source>
        <dbReference type="PROSITE" id="PS50811"/>
    </source>
</evidence>
<keyword evidence="5" id="KW-0539">Nucleus</keyword>
<evidence type="ECO:0000256" key="4">
    <source>
        <dbReference type="ARBA" id="ARBA00023163"/>
    </source>
</evidence>
<dbReference type="GO" id="GO:0000976">
    <property type="term" value="F:transcription cis-regulatory region binding"/>
    <property type="evidence" value="ECO:0000318"/>
    <property type="project" value="GO_Central"/>
</dbReference>
<dbReference type="InterPro" id="IPR044810">
    <property type="entry name" value="WRKY_plant"/>
</dbReference>
<dbReference type="Proteomes" id="UP000002051">
    <property type="component" value="Chromosome 4"/>
</dbReference>
<dbReference type="SUPFAM" id="SSF118290">
    <property type="entry name" value="WRKY DNA-binding domain"/>
    <property type="match status" value="1"/>
</dbReference>
<sequence length="119" mass="14170">MVLSQENVDHNDYLSELQNRVRKDGYKWKKYGEEKVKNEHKRGYYKCTHSDCQTKKKFYWSDDGTNEYFNYTNQHNHPNPQLRFVPLVAHVFPIVEQGPHQPYLAGVEVQGDKYCLLAF</sequence>
<reference evidence="7 9" key="2">
    <citation type="journal article" date="2014" name="BMC Genomics">
        <title>An improved genome release (version Mt4.0) for the model legume Medicago truncatula.</title>
        <authorList>
            <person name="Tang H."/>
            <person name="Krishnakumar V."/>
            <person name="Bidwell S."/>
            <person name="Rosen B."/>
            <person name="Chan A."/>
            <person name="Zhou S."/>
            <person name="Gentzbittel L."/>
            <person name="Childs K.L."/>
            <person name="Yandell M."/>
            <person name="Gundlach H."/>
            <person name="Mayer K.F."/>
            <person name="Schwartz D.C."/>
            <person name="Town C.D."/>
        </authorList>
    </citation>
    <scope>GENOME REANNOTATION</scope>
    <source>
        <strain evidence="7">A17</strain>
        <strain evidence="8 9">cv. Jemalong A17</strain>
    </source>
</reference>
<dbReference type="Gene3D" id="2.20.25.80">
    <property type="entry name" value="WRKY domain"/>
    <property type="match status" value="1"/>
</dbReference>
<dbReference type="EMBL" id="CM001220">
    <property type="protein sequence ID" value="KEH29057.1"/>
    <property type="molecule type" value="Genomic_DNA"/>
</dbReference>
<protein>
    <submittedName>
        <fullName evidence="7">WRKY family transcription factor</fullName>
    </submittedName>
</protein>
<dbReference type="InterPro" id="IPR036576">
    <property type="entry name" value="WRKY_dom_sf"/>
</dbReference>
<evidence type="ECO:0000313" key="8">
    <source>
        <dbReference type="EnsemblPlants" id="KEH29057"/>
    </source>
</evidence>
<keyword evidence="4" id="KW-0804">Transcription</keyword>
<name>A0A072UHA0_MEDTR</name>
<evidence type="ECO:0000256" key="3">
    <source>
        <dbReference type="ARBA" id="ARBA00023125"/>
    </source>
</evidence>
<proteinExistence type="predicted"/>
<dbReference type="PROSITE" id="PS50811">
    <property type="entry name" value="WRKY"/>
    <property type="match status" value="1"/>
</dbReference>
<reference evidence="7 9" key="1">
    <citation type="journal article" date="2011" name="Nature">
        <title>The Medicago genome provides insight into the evolution of rhizobial symbioses.</title>
        <authorList>
            <person name="Young N.D."/>
            <person name="Debelle F."/>
            <person name="Oldroyd G.E."/>
            <person name="Geurts R."/>
            <person name="Cannon S.B."/>
            <person name="Udvardi M.K."/>
            <person name="Benedito V.A."/>
            <person name="Mayer K.F."/>
            <person name="Gouzy J."/>
            <person name="Schoof H."/>
            <person name="Van de Peer Y."/>
            <person name="Proost S."/>
            <person name="Cook D.R."/>
            <person name="Meyers B.C."/>
            <person name="Spannagl M."/>
            <person name="Cheung F."/>
            <person name="De Mita S."/>
            <person name="Krishnakumar V."/>
            <person name="Gundlach H."/>
            <person name="Zhou S."/>
            <person name="Mudge J."/>
            <person name="Bharti A.K."/>
            <person name="Murray J.D."/>
            <person name="Naoumkina M.A."/>
            <person name="Rosen B."/>
            <person name="Silverstein K.A."/>
            <person name="Tang H."/>
            <person name="Rombauts S."/>
            <person name="Zhao P.X."/>
            <person name="Zhou P."/>
            <person name="Barbe V."/>
            <person name="Bardou P."/>
            <person name="Bechner M."/>
            <person name="Bellec A."/>
            <person name="Berger A."/>
            <person name="Berges H."/>
            <person name="Bidwell S."/>
            <person name="Bisseling T."/>
            <person name="Choisne N."/>
            <person name="Couloux A."/>
            <person name="Denny R."/>
            <person name="Deshpande S."/>
            <person name="Dai X."/>
            <person name="Doyle J.J."/>
            <person name="Dudez A.M."/>
            <person name="Farmer A.D."/>
            <person name="Fouteau S."/>
            <person name="Franken C."/>
            <person name="Gibelin C."/>
            <person name="Gish J."/>
            <person name="Goldstein S."/>
            <person name="Gonzalez A.J."/>
            <person name="Green P.J."/>
            <person name="Hallab A."/>
            <person name="Hartog M."/>
            <person name="Hua A."/>
            <person name="Humphray S.J."/>
            <person name="Jeong D.H."/>
            <person name="Jing Y."/>
            <person name="Jocker A."/>
            <person name="Kenton S.M."/>
            <person name="Kim D.J."/>
            <person name="Klee K."/>
            <person name="Lai H."/>
            <person name="Lang C."/>
            <person name="Lin S."/>
            <person name="Macmil S.L."/>
            <person name="Magdelenat G."/>
            <person name="Matthews L."/>
            <person name="McCorrison J."/>
            <person name="Monaghan E.L."/>
            <person name="Mun J.H."/>
            <person name="Najar F.Z."/>
            <person name="Nicholson C."/>
            <person name="Noirot C."/>
            <person name="O'Bleness M."/>
            <person name="Paule C.R."/>
            <person name="Poulain J."/>
            <person name="Prion F."/>
            <person name="Qin B."/>
            <person name="Qu C."/>
            <person name="Retzel E.F."/>
            <person name="Riddle C."/>
            <person name="Sallet E."/>
            <person name="Samain S."/>
            <person name="Samson N."/>
            <person name="Sanders I."/>
            <person name="Saurat O."/>
            <person name="Scarpelli C."/>
            <person name="Schiex T."/>
            <person name="Segurens B."/>
            <person name="Severin A.J."/>
            <person name="Sherrier D.J."/>
            <person name="Shi R."/>
            <person name="Sims S."/>
            <person name="Singer S.R."/>
            <person name="Sinharoy S."/>
            <person name="Sterck L."/>
            <person name="Viollet A."/>
            <person name="Wang B.B."/>
            <person name="Wang K."/>
            <person name="Wang M."/>
            <person name="Wang X."/>
            <person name="Warfsmann J."/>
            <person name="Weissenbach J."/>
            <person name="White D.D."/>
            <person name="White J.D."/>
            <person name="Wiley G.B."/>
            <person name="Wincker P."/>
            <person name="Xing Y."/>
            <person name="Yang L."/>
            <person name="Yao Z."/>
            <person name="Ying F."/>
            <person name="Zhai J."/>
            <person name="Zhou L."/>
            <person name="Zuber A."/>
            <person name="Denarie J."/>
            <person name="Dixon R.A."/>
            <person name="May G.D."/>
            <person name="Schwartz D.C."/>
            <person name="Rogers J."/>
            <person name="Quetier F."/>
            <person name="Town C.D."/>
            <person name="Roe B.A."/>
        </authorList>
    </citation>
    <scope>NUCLEOTIDE SEQUENCE [LARGE SCALE GENOMIC DNA]</scope>
    <source>
        <strain evidence="7">A17</strain>
        <strain evidence="8 9">cv. Jemalong A17</strain>
    </source>
</reference>
<dbReference type="EnsemblPlants" id="KEH29057">
    <property type="protein sequence ID" value="KEH29057"/>
    <property type="gene ID" value="MTR_4g021780"/>
</dbReference>
<reference evidence="8" key="3">
    <citation type="submission" date="2015-04" db="UniProtKB">
        <authorList>
            <consortium name="EnsemblPlants"/>
        </authorList>
    </citation>
    <scope>IDENTIFICATION</scope>
    <source>
        <strain evidence="8">cv. Jemalong A17</strain>
    </source>
</reference>
<dbReference type="PANTHER" id="PTHR31221">
    <property type="entry name" value="WRKY TRANSCRIPTION FACTOR PROTEIN 1-RELATED"/>
    <property type="match status" value="1"/>
</dbReference>
<feature type="domain" description="WRKY" evidence="6">
    <location>
        <begin position="17"/>
        <end position="80"/>
    </location>
</feature>
<evidence type="ECO:0000313" key="9">
    <source>
        <dbReference type="Proteomes" id="UP000002051"/>
    </source>
</evidence>